<dbReference type="GO" id="GO:0003676">
    <property type="term" value="F:nucleic acid binding"/>
    <property type="evidence" value="ECO:0007669"/>
    <property type="project" value="InterPro"/>
</dbReference>
<evidence type="ECO:0000256" key="7">
    <source>
        <dbReference type="ARBA" id="ARBA00022801"/>
    </source>
</evidence>
<organism evidence="9 10">
    <name type="scientific">Fusarium avenaceum</name>
    <dbReference type="NCBI Taxonomy" id="40199"/>
    <lineage>
        <taxon>Eukaryota</taxon>
        <taxon>Fungi</taxon>
        <taxon>Dikarya</taxon>
        <taxon>Ascomycota</taxon>
        <taxon>Pezizomycotina</taxon>
        <taxon>Sordariomycetes</taxon>
        <taxon>Hypocreomycetidae</taxon>
        <taxon>Hypocreales</taxon>
        <taxon>Nectriaceae</taxon>
        <taxon>Fusarium</taxon>
        <taxon>Fusarium tricinctum species complex</taxon>
    </lineage>
</organism>
<evidence type="ECO:0000256" key="4">
    <source>
        <dbReference type="ARBA" id="ARBA00022722"/>
    </source>
</evidence>
<feature type="domain" description="RNase H type-1" evidence="8">
    <location>
        <begin position="298"/>
        <end position="459"/>
    </location>
</feature>
<evidence type="ECO:0000259" key="8">
    <source>
        <dbReference type="PROSITE" id="PS50879"/>
    </source>
</evidence>
<keyword evidence="6" id="KW-0255">Endonuclease</keyword>
<dbReference type="EC" id="3.1.26.4" evidence="3"/>
<dbReference type="PANTHER" id="PTHR10642">
    <property type="entry name" value="RIBONUCLEASE H1"/>
    <property type="match status" value="1"/>
</dbReference>
<dbReference type="SUPFAM" id="SSF53098">
    <property type="entry name" value="Ribonuclease H-like"/>
    <property type="match status" value="1"/>
</dbReference>
<dbReference type="PROSITE" id="PS50879">
    <property type="entry name" value="RNASE_H_1"/>
    <property type="match status" value="1"/>
</dbReference>
<dbReference type="Proteomes" id="UP000782241">
    <property type="component" value="Unassembled WGS sequence"/>
</dbReference>
<dbReference type="GO" id="GO:0046872">
    <property type="term" value="F:metal ion binding"/>
    <property type="evidence" value="ECO:0007669"/>
    <property type="project" value="UniProtKB-KW"/>
</dbReference>
<accession>A0A9P7GXA2</accession>
<dbReference type="InterPro" id="IPR002156">
    <property type="entry name" value="RNaseH_domain"/>
</dbReference>
<comment type="catalytic activity">
    <reaction evidence="1">
        <text>Endonucleolytic cleavage to 5'-phosphomonoester.</text>
        <dbReference type="EC" id="3.1.26.4"/>
    </reaction>
</comment>
<keyword evidence="5" id="KW-0479">Metal-binding</keyword>
<name>A0A9P7GXA2_9HYPO</name>
<reference evidence="9" key="1">
    <citation type="submission" date="2021-04" db="EMBL/GenBank/DDBJ databases">
        <title>Draft genome of Fusarium avenaceum strain F156N33, isolated from an atmospheric sample in Virginia.</title>
        <authorList>
            <person name="Yang S."/>
            <person name="Vinatzer B.A."/>
            <person name="Coleman J."/>
        </authorList>
    </citation>
    <scope>NUCLEOTIDE SEQUENCE</scope>
    <source>
        <strain evidence="9">F156N33</strain>
    </source>
</reference>
<keyword evidence="7" id="KW-0378">Hydrolase</keyword>
<dbReference type="PANTHER" id="PTHR10642:SF26">
    <property type="entry name" value="RIBONUCLEASE H1"/>
    <property type="match status" value="1"/>
</dbReference>
<comment type="similarity">
    <text evidence="2">Belongs to the RNase H family.</text>
</comment>
<evidence type="ECO:0000256" key="6">
    <source>
        <dbReference type="ARBA" id="ARBA00022759"/>
    </source>
</evidence>
<evidence type="ECO:0000313" key="9">
    <source>
        <dbReference type="EMBL" id="KAG5657953.1"/>
    </source>
</evidence>
<dbReference type="InterPro" id="IPR036397">
    <property type="entry name" value="RNaseH_sf"/>
</dbReference>
<evidence type="ECO:0000256" key="3">
    <source>
        <dbReference type="ARBA" id="ARBA00012180"/>
    </source>
</evidence>
<sequence length="680" mass="75097">MERHKTTMRLARVDELLQSDSQDDAELALLELWDMLKGDRADPLGVSDIIPHVLLRVGGEQECYDFIKWWAFHGSKSPTDNRISPFFTTKGANACEFPHALLQKGLSLSHLVALTLLKLRLFLDLEAISSALFDNAFGFDGTIDSIDRPVGELAQNIFKLTNSSRVERLARDIQKQYLDLCERVNAANPYVWEGLATEELPSAPGPHGPGSPDEARLILHHCRRAWDESEDALVMVEADTGRYVRAYEGSKSAEKPVSLERRRGTGIAFPSKIEYAGTTDFLERVSVDNSSGRAVFGNKGKLLLYTDGACQNNGLQNSRGGWAVWLGVPTQDDTTNVVSGRLENQGPFGDRSIATSNRAELRAAIAALRLSDWKREGFHTIVIATDSTYVLDGATAWTKGWVRNGWKLRSGDDVKNRDLWEMLLGEVERWKSQGVDVCLLNIPREGNVSADAAAKEAARMVPDTAQFTDITLGSTQAPTNNERQPYVLAICLAGESLFQDLCGDLITGIRAHARLTPAYNPESALSILGGSSPPSMVLIADAEIARHRKIWERIIDHMRNGAIVVMVGCFGSMATTGEFQRLFTIAGVPWRRGSYHRADINLQPRVIDEHLTSCLPKSFYEKFTFVAEVKQSDAWYVDEDTPNQAPVAFTKVGSGRLGYIGSVNFDLSHVGIARAMFGLP</sequence>
<dbReference type="Pfam" id="PF00075">
    <property type="entry name" value="RNase_H"/>
    <property type="match status" value="1"/>
</dbReference>
<proteinExistence type="inferred from homology"/>
<dbReference type="EMBL" id="JAGPUO010000015">
    <property type="protein sequence ID" value="KAG5657953.1"/>
    <property type="molecule type" value="Genomic_DNA"/>
</dbReference>
<dbReference type="Gene3D" id="3.30.420.10">
    <property type="entry name" value="Ribonuclease H-like superfamily/Ribonuclease H"/>
    <property type="match status" value="1"/>
</dbReference>
<dbReference type="GO" id="GO:0004523">
    <property type="term" value="F:RNA-DNA hybrid ribonuclease activity"/>
    <property type="evidence" value="ECO:0007669"/>
    <property type="project" value="UniProtKB-EC"/>
</dbReference>
<dbReference type="InterPro" id="IPR050092">
    <property type="entry name" value="RNase_H"/>
</dbReference>
<dbReference type="InterPro" id="IPR012337">
    <property type="entry name" value="RNaseH-like_sf"/>
</dbReference>
<keyword evidence="10" id="KW-1185">Reference proteome</keyword>
<dbReference type="CDD" id="cd13934">
    <property type="entry name" value="RNase_H_Dikarya_like"/>
    <property type="match status" value="1"/>
</dbReference>
<evidence type="ECO:0000256" key="2">
    <source>
        <dbReference type="ARBA" id="ARBA00005300"/>
    </source>
</evidence>
<protein>
    <recommendedName>
        <fullName evidence="3">ribonuclease H</fullName>
        <ecNumber evidence="3">3.1.26.4</ecNumber>
    </recommendedName>
</protein>
<evidence type="ECO:0000313" key="10">
    <source>
        <dbReference type="Proteomes" id="UP000782241"/>
    </source>
</evidence>
<comment type="caution">
    <text evidence="9">The sequence shown here is derived from an EMBL/GenBank/DDBJ whole genome shotgun (WGS) entry which is preliminary data.</text>
</comment>
<dbReference type="GO" id="GO:0043137">
    <property type="term" value="P:DNA replication, removal of RNA primer"/>
    <property type="evidence" value="ECO:0007669"/>
    <property type="project" value="TreeGrafter"/>
</dbReference>
<evidence type="ECO:0000256" key="5">
    <source>
        <dbReference type="ARBA" id="ARBA00022723"/>
    </source>
</evidence>
<dbReference type="AlphaFoldDB" id="A0A9P7GXA2"/>
<evidence type="ECO:0000256" key="1">
    <source>
        <dbReference type="ARBA" id="ARBA00000077"/>
    </source>
</evidence>
<keyword evidence="4" id="KW-0540">Nuclease</keyword>
<gene>
    <name evidence="9" type="ORF">KAF25_006904</name>
</gene>